<evidence type="ECO:0000256" key="3">
    <source>
        <dbReference type="ARBA" id="ARBA00022723"/>
    </source>
</evidence>
<evidence type="ECO:0000256" key="5">
    <source>
        <dbReference type="ARBA" id="ARBA00022771"/>
    </source>
</evidence>
<dbReference type="SMART" id="SM00355">
    <property type="entry name" value="ZnF_C2H2"/>
    <property type="match status" value="2"/>
</dbReference>
<gene>
    <name evidence="14" type="ORF">C7M84_022144</name>
</gene>
<evidence type="ECO:0000313" key="14">
    <source>
        <dbReference type="EMBL" id="ROT84675.1"/>
    </source>
</evidence>
<evidence type="ECO:0000256" key="4">
    <source>
        <dbReference type="ARBA" id="ARBA00022737"/>
    </source>
</evidence>
<dbReference type="PROSITE" id="PS00028">
    <property type="entry name" value="ZINC_FINGER_C2H2_1"/>
    <property type="match status" value="1"/>
</dbReference>
<keyword evidence="3" id="KW-0479">Metal-binding</keyword>
<dbReference type="Pfam" id="PF00096">
    <property type="entry name" value="zf-C2H2"/>
    <property type="match status" value="2"/>
</dbReference>
<evidence type="ECO:0000256" key="7">
    <source>
        <dbReference type="ARBA" id="ARBA00023015"/>
    </source>
</evidence>
<dbReference type="InterPro" id="IPR051967">
    <property type="entry name" value="Krueppel_C2H2-ZF"/>
</dbReference>
<dbReference type="FunFam" id="3.30.160.60:FF:000761">
    <property type="entry name" value="Zinc finger protein 449"/>
    <property type="match status" value="1"/>
</dbReference>
<comment type="caution">
    <text evidence="14">The sequence shown here is derived from an EMBL/GenBank/DDBJ whole genome shotgun (WGS) entry which is preliminary data.</text>
</comment>
<comment type="subcellular location">
    <subcellularLocation>
        <location evidence="1">Nucleus</location>
    </subcellularLocation>
</comment>
<keyword evidence="7" id="KW-0805">Transcription regulation</keyword>
<dbReference type="OrthoDB" id="3437960at2759"/>
<dbReference type="Gene3D" id="3.30.160.60">
    <property type="entry name" value="Classic Zinc Finger"/>
    <property type="match status" value="2"/>
</dbReference>
<feature type="domain" description="C2H2-type" evidence="13">
    <location>
        <begin position="69"/>
        <end position="92"/>
    </location>
</feature>
<dbReference type="PANTHER" id="PTHR45925">
    <property type="entry name" value="ZINC FINGER PROTEIN"/>
    <property type="match status" value="1"/>
</dbReference>
<protein>
    <recommendedName>
        <fullName evidence="13">C2H2-type domain-containing protein</fullName>
    </recommendedName>
</protein>
<dbReference type="Proteomes" id="UP000283509">
    <property type="component" value="Unassembled WGS sequence"/>
</dbReference>
<dbReference type="SUPFAM" id="SSF57667">
    <property type="entry name" value="beta-beta-alpha zinc fingers"/>
    <property type="match status" value="1"/>
</dbReference>
<dbReference type="GO" id="GO:0045893">
    <property type="term" value="P:positive regulation of DNA-templated transcription"/>
    <property type="evidence" value="ECO:0007669"/>
    <property type="project" value="UniProtKB-ARBA"/>
</dbReference>
<dbReference type="GO" id="GO:0000981">
    <property type="term" value="F:DNA-binding transcription factor activity, RNA polymerase II-specific"/>
    <property type="evidence" value="ECO:0007669"/>
    <property type="project" value="TreeGrafter"/>
</dbReference>
<feature type="compositionally biased region" description="Low complexity" evidence="12">
    <location>
        <begin position="20"/>
        <end position="34"/>
    </location>
</feature>
<evidence type="ECO:0000313" key="15">
    <source>
        <dbReference type="Proteomes" id="UP000283509"/>
    </source>
</evidence>
<evidence type="ECO:0000256" key="1">
    <source>
        <dbReference type="ARBA" id="ARBA00004123"/>
    </source>
</evidence>
<accession>A0A3R7QNF3</accession>
<comment type="similarity">
    <text evidence="2">Belongs to the krueppel C2H2-type zinc-finger protein family.</text>
</comment>
<dbReference type="InterPro" id="IPR013087">
    <property type="entry name" value="Znf_C2H2_type"/>
</dbReference>
<proteinExistence type="inferred from homology"/>
<keyword evidence="8" id="KW-0238">DNA-binding</keyword>
<keyword evidence="4" id="KW-0677">Repeat</keyword>
<evidence type="ECO:0000256" key="10">
    <source>
        <dbReference type="ARBA" id="ARBA00023242"/>
    </source>
</evidence>
<organism evidence="14 15">
    <name type="scientific">Penaeus vannamei</name>
    <name type="common">Whiteleg shrimp</name>
    <name type="synonym">Litopenaeus vannamei</name>
    <dbReference type="NCBI Taxonomy" id="6689"/>
    <lineage>
        <taxon>Eukaryota</taxon>
        <taxon>Metazoa</taxon>
        <taxon>Ecdysozoa</taxon>
        <taxon>Arthropoda</taxon>
        <taxon>Crustacea</taxon>
        <taxon>Multicrustacea</taxon>
        <taxon>Malacostraca</taxon>
        <taxon>Eumalacostraca</taxon>
        <taxon>Eucarida</taxon>
        <taxon>Decapoda</taxon>
        <taxon>Dendrobranchiata</taxon>
        <taxon>Penaeoidea</taxon>
        <taxon>Penaeidae</taxon>
        <taxon>Penaeus</taxon>
    </lineage>
</organism>
<dbReference type="InterPro" id="IPR036236">
    <property type="entry name" value="Znf_C2H2_sf"/>
</dbReference>
<dbReference type="GO" id="GO:0005694">
    <property type="term" value="C:chromosome"/>
    <property type="evidence" value="ECO:0007669"/>
    <property type="project" value="UniProtKB-ARBA"/>
</dbReference>
<keyword evidence="5 11" id="KW-0863">Zinc-finger</keyword>
<evidence type="ECO:0000256" key="11">
    <source>
        <dbReference type="PROSITE-ProRule" id="PRU00042"/>
    </source>
</evidence>
<evidence type="ECO:0000256" key="6">
    <source>
        <dbReference type="ARBA" id="ARBA00022833"/>
    </source>
</evidence>
<keyword evidence="10" id="KW-0539">Nucleus</keyword>
<evidence type="ECO:0000259" key="13">
    <source>
        <dbReference type="PROSITE" id="PS50157"/>
    </source>
</evidence>
<dbReference type="GO" id="GO:0000978">
    <property type="term" value="F:RNA polymerase II cis-regulatory region sequence-specific DNA binding"/>
    <property type="evidence" value="ECO:0007669"/>
    <property type="project" value="TreeGrafter"/>
</dbReference>
<dbReference type="GO" id="GO:0008270">
    <property type="term" value="F:zinc ion binding"/>
    <property type="evidence" value="ECO:0007669"/>
    <property type="project" value="UniProtKB-KW"/>
</dbReference>
<keyword evidence="6" id="KW-0862">Zinc</keyword>
<evidence type="ECO:0000256" key="12">
    <source>
        <dbReference type="SAM" id="MobiDB-lite"/>
    </source>
</evidence>
<evidence type="ECO:0000256" key="8">
    <source>
        <dbReference type="ARBA" id="ARBA00023125"/>
    </source>
</evidence>
<feature type="region of interest" description="Disordered" evidence="12">
    <location>
        <begin position="1"/>
        <end position="34"/>
    </location>
</feature>
<keyword evidence="9" id="KW-0804">Transcription</keyword>
<name>A0A3R7QNF3_PENVA</name>
<dbReference type="FunFam" id="3.30.160.60:FF:001732">
    <property type="entry name" value="Zgc:162936"/>
    <property type="match status" value="1"/>
</dbReference>
<evidence type="ECO:0000256" key="2">
    <source>
        <dbReference type="ARBA" id="ARBA00006991"/>
    </source>
</evidence>
<evidence type="ECO:0000256" key="9">
    <source>
        <dbReference type="ARBA" id="ARBA00023163"/>
    </source>
</evidence>
<feature type="domain" description="C2H2-type" evidence="13">
    <location>
        <begin position="41"/>
        <end position="68"/>
    </location>
</feature>
<dbReference type="GO" id="GO:0005634">
    <property type="term" value="C:nucleus"/>
    <property type="evidence" value="ECO:0007669"/>
    <property type="project" value="UniProtKB-SubCell"/>
</dbReference>
<keyword evidence="15" id="KW-1185">Reference proteome</keyword>
<dbReference type="AlphaFoldDB" id="A0A3R7QNF3"/>
<dbReference type="PROSITE" id="PS50157">
    <property type="entry name" value="ZINC_FINGER_C2H2_2"/>
    <property type="match status" value="2"/>
</dbReference>
<sequence>MKQYSGPPHPGKQGEDQAYSSRMSLPASLPASSLKQGENDIVCGVCGKRFSFPSLLKRHMRIHTGERPFPCPYCSHRANQKSNLIMHIRSNHGYNMGSPPL</sequence>
<dbReference type="EMBL" id="QCYY01000514">
    <property type="protein sequence ID" value="ROT84675.1"/>
    <property type="molecule type" value="Genomic_DNA"/>
</dbReference>
<reference evidence="14 15" key="2">
    <citation type="submission" date="2019-01" db="EMBL/GenBank/DDBJ databases">
        <title>The decoding of complex shrimp genome reveals the adaptation for benthos swimmer, frequently molting mechanism and breeding impact on genome.</title>
        <authorList>
            <person name="Sun Y."/>
            <person name="Gao Y."/>
            <person name="Yu Y."/>
        </authorList>
    </citation>
    <scope>NUCLEOTIDE SEQUENCE [LARGE SCALE GENOMIC DNA]</scope>
    <source>
        <tissue evidence="14">Muscle</tissue>
    </source>
</reference>
<reference evidence="14 15" key="1">
    <citation type="submission" date="2018-04" db="EMBL/GenBank/DDBJ databases">
        <authorList>
            <person name="Zhang X."/>
            <person name="Yuan J."/>
            <person name="Li F."/>
            <person name="Xiang J."/>
        </authorList>
    </citation>
    <scope>NUCLEOTIDE SEQUENCE [LARGE SCALE GENOMIC DNA]</scope>
    <source>
        <tissue evidence="14">Muscle</tissue>
    </source>
</reference>